<protein>
    <recommendedName>
        <fullName evidence="3">Neuroendocrine protein 7B2</fullName>
    </recommendedName>
</protein>
<evidence type="ECO:0000256" key="8">
    <source>
        <dbReference type="ARBA" id="ARBA00023186"/>
    </source>
</evidence>
<evidence type="ECO:0000313" key="11">
    <source>
        <dbReference type="EMBL" id="CAF4408656.1"/>
    </source>
</evidence>
<evidence type="ECO:0000256" key="10">
    <source>
        <dbReference type="SAM" id="SignalP"/>
    </source>
</evidence>
<accession>A0A820PRQ2</accession>
<comment type="similarity">
    <text evidence="2">Belongs to the 7B2 family.</text>
</comment>
<gene>
    <name evidence="11" type="ORF">UJA718_LOCUS19651</name>
</gene>
<dbReference type="GO" id="GO:0030141">
    <property type="term" value="C:secretory granule"/>
    <property type="evidence" value="ECO:0007669"/>
    <property type="project" value="InterPro"/>
</dbReference>
<keyword evidence="5" id="KW-0964">Secreted</keyword>
<dbReference type="InterPro" id="IPR007945">
    <property type="entry name" value="Secretogranin_V"/>
</dbReference>
<evidence type="ECO:0000256" key="2">
    <source>
        <dbReference type="ARBA" id="ARBA00006348"/>
    </source>
</evidence>
<proteinExistence type="inferred from homology"/>
<name>A0A820PRQ2_9BILA</name>
<dbReference type="GO" id="GO:0046883">
    <property type="term" value="P:regulation of hormone secretion"/>
    <property type="evidence" value="ECO:0007669"/>
    <property type="project" value="TreeGrafter"/>
</dbReference>
<dbReference type="PANTHER" id="PTHR12738">
    <property type="entry name" value="NEUROENDOCRINE PROTEIN 7B2"/>
    <property type="match status" value="1"/>
</dbReference>
<dbReference type="AlphaFoldDB" id="A0A820PRQ2"/>
<evidence type="ECO:0000256" key="7">
    <source>
        <dbReference type="ARBA" id="ARBA00023157"/>
    </source>
</evidence>
<evidence type="ECO:0000256" key="4">
    <source>
        <dbReference type="ARBA" id="ARBA00022448"/>
    </source>
</evidence>
<dbReference type="PANTHER" id="PTHR12738:SF0">
    <property type="entry name" value="NEUROENDOCRINE PROTEIN 7B2"/>
    <property type="match status" value="1"/>
</dbReference>
<comment type="subcellular location">
    <subcellularLocation>
        <location evidence="1">Secreted</location>
    </subcellularLocation>
</comment>
<dbReference type="GO" id="GO:0005576">
    <property type="term" value="C:extracellular region"/>
    <property type="evidence" value="ECO:0007669"/>
    <property type="project" value="UniProtKB-SubCell"/>
</dbReference>
<keyword evidence="12" id="KW-1185">Reference proteome</keyword>
<evidence type="ECO:0000313" key="12">
    <source>
        <dbReference type="Proteomes" id="UP000663873"/>
    </source>
</evidence>
<dbReference type="Proteomes" id="UP000663873">
    <property type="component" value="Unassembled WGS sequence"/>
</dbReference>
<comment type="caution">
    <text evidence="11">The sequence shown here is derived from an EMBL/GenBank/DDBJ whole genome shotgun (WGS) entry which is preliminary data.</text>
</comment>
<evidence type="ECO:0000256" key="6">
    <source>
        <dbReference type="ARBA" id="ARBA00022729"/>
    </source>
</evidence>
<dbReference type="GO" id="GO:0030234">
    <property type="term" value="F:enzyme regulator activity"/>
    <property type="evidence" value="ECO:0007669"/>
    <property type="project" value="TreeGrafter"/>
</dbReference>
<evidence type="ECO:0000256" key="1">
    <source>
        <dbReference type="ARBA" id="ARBA00004613"/>
    </source>
</evidence>
<feature type="chain" id="PRO_5032706097" description="Neuroendocrine protein 7B2" evidence="10">
    <location>
        <begin position="24"/>
        <end position="153"/>
    </location>
</feature>
<sequence length="153" mass="17318">MWYRLSTLITASLILIFTTNIQGRDWIDYDEPSSNVDATFEDDSDQYLSALTRDEEQEIHSPLVTGYKYVSGGAGEGRQHLSPSGEIPNHPEYTVPPHGSSKGILKRARRIRRSARHSDEKNHTKVNSKQNPYHKGQTLRLHVAKKSPMSMVS</sequence>
<keyword evidence="4" id="KW-0813">Transport</keyword>
<organism evidence="11 12">
    <name type="scientific">Rotaria socialis</name>
    <dbReference type="NCBI Taxonomy" id="392032"/>
    <lineage>
        <taxon>Eukaryota</taxon>
        <taxon>Metazoa</taxon>
        <taxon>Spiralia</taxon>
        <taxon>Gnathifera</taxon>
        <taxon>Rotifera</taxon>
        <taxon>Eurotatoria</taxon>
        <taxon>Bdelloidea</taxon>
        <taxon>Philodinida</taxon>
        <taxon>Philodinidae</taxon>
        <taxon>Rotaria</taxon>
    </lineage>
</organism>
<keyword evidence="8" id="KW-0143">Chaperone</keyword>
<evidence type="ECO:0000256" key="5">
    <source>
        <dbReference type="ARBA" id="ARBA00022525"/>
    </source>
</evidence>
<dbReference type="GO" id="GO:0007218">
    <property type="term" value="P:neuropeptide signaling pathway"/>
    <property type="evidence" value="ECO:0007669"/>
    <property type="project" value="InterPro"/>
</dbReference>
<evidence type="ECO:0000256" key="9">
    <source>
        <dbReference type="SAM" id="MobiDB-lite"/>
    </source>
</evidence>
<reference evidence="11" key="1">
    <citation type="submission" date="2021-02" db="EMBL/GenBank/DDBJ databases">
        <authorList>
            <person name="Nowell W R."/>
        </authorList>
    </citation>
    <scope>NUCLEOTIDE SEQUENCE</scope>
</reference>
<dbReference type="EMBL" id="CAJOBP010003524">
    <property type="protein sequence ID" value="CAF4408656.1"/>
    <property type="molecule type" value="Genomic_DNA"/>
</dbReference>
<keyword evidence="6 10" id="KW-0732">Signal</keyword>
<feature type="region of interest" description="Disordered" evidence="9">
    <location>
        <begin position="70"/>
        <end position="153"/>
    </location>
</feature>
<evidence type="ECO:0000256" key="3">
    <source>
        <dbReference type="ARBA" id="ARBA00019589"/>
    </source>
</evidence>
<feature type="compositionally biased region" description="Basic residues" evidence="9">
    <location>
        <begin position="104"/>
        <end position="115"/>
    </location>
</feature>
<keyword evidence="7" id="KW-1015">Disulfide bond</keyword>
<feature type="signal peptide" evidence="10">
    <location>
        <begin position="1"/>
        <end position="23"/>
    </location>
</feature>